<dbReference type="Gene3D" id="3.80.10.10">
    <property type="entry name" value="Ribonuclease Inhibitor"/>
    <property type="match status" value="1"/>
</dbReference>
<organism evidence="1 2">
    <name type="scientific">Fibroporia radiculosa</name>
    <dbReference type="NCBI Taxonomy" id="599839"/>
    <lineage>
        <taxon>Eukaryota</taxon>
        <taxon>Fungi</taxon>
        <taxon>Dikarya</taxon>
        <taxon>Basidiomycota</taxon>
        <taxon>Agaricomycotina</taxon>
        <taxon>Agaricomycetes</taxon>
        <taxon>Polyporales</taxon>
        <taxon>Fibroporiaceae</taxon>
        <taxon>Fibroporia</taxon>
    </lineage>
</organism>
<dbReference type="OrthoDB" id="2804406at2759"/>
<keyword evidence="2" id="KW-1185">Reference proteome</keyword>
<reference evidence="1 2" key="1">
    <citation type="journal article" date="2012" name="Appl. Environ. Microbiol.">
        <title>Short-read sequencing for genomic analysis of the brown rot fungus Fibroporia radiculosa.</title>
        <authorList>
            <person name="Tang J.D."/>
            <person name="Perkins A.D."/>
            <person name="Sonstegard T.S."/>
            <person name="Schroeder S.G."/>
            <person name="Burgess S.C."/>
            <person name="Diehl S.V."/>
        </authorList>
    </citation>
    <scope>NUCLEOTIDE SEQUENCE [LARGE SCALE GENOMIC DNA]</scope>
    <source>
        <strain evidence="1 2">TFFH 294</strain>
    </source>
</reference>
<accession>J4IAV5</accession>
<protein>
    <recommendedName>
        <fullName evidence="3">F-box domain-containing protein</fullName>
    </recommendedName>
</protein>
<dbReference type="GeneID" id="24098482"/>
<dbReference type="RefSeq" id="XP_012182854.1">
    <property type="nucleotide sequence ID" value="XM_012327464.1"/>
</dbReference>
<dbReference type="InterPro" id="IPR032675">
    <property type="entry name" value="LRR_dom_sf"/>
</dbReference>
<evidence type="ECO:0008006" key="3">
    <source>
        <dbReference type="Google" id="ProtNLM"/>
    </source>
</evidence>
<dbReference type="EMBL" id="HE797117">
    <property type="protein sequence ID" value="CCM03571.1"/>
    <property type="molecule type" value="Genomic_DNA"/>
</dbReference>
<dbReference type="AlphaFoldDB" id="J4IAV5"/>
<sequence length="566" mass="63743">MHNCLTVPELLGILFEWIFQDAVQGSAALAALAGTCRLFSPVALDILWSSQINLVPLVKLFPSDIVDQEAASDGYNIVSLKRAPELEEWSRFLHYASRIKCIGRHYPQCPPVVELQRVDPRTYSILCDYRPSGHFFSNLRLFEWKQGDANAVHEVDHLLLLIHPKVSNMSIHLMEPLNDDILVARLEAALGQFNDNCTFLEDLTFTCPWTSPLSDMISNIVLRHKRLRSVYLYQHIDTLMLRESMLHISGLTSLEKLTIRADRYGGIGSALHTMLQGSDLTFPSLRQLVIYADILTAASMFIDAVKSPKLLSIYTVTAFSPSATEMEEFGRRLGKHPSKAVIGSLTFGCGTSIPREHEEPFITGDSLRPYLALPSIHECKIGVRRPMVVDNAFVQDLAKAWPRLQTLDLGVQWRRYTGEPEVTLKGLIPLVRHCPDLQMLGIAVSTDVSEVRATEEEPRPSGGYSNGNVWAFSVGTSILERVTPGDRIVLATYLADIFPRLRLLSTVWSRTEVQENIEEDELSPAESELWGEVGKLVKELARIRRQENKWVEQEAETKMIEIAKQN</sequence>
<proteinExistence type="predicted"/>
<dbReference type="InParanoid" id="J4IAV5"/>
<evidence type="ECO:0000313" key="1">
    <source>
        <dbReference type="EMBL" id="CCM03571.1"/>
    </source>
</evidence>
<name>J4IAV5_9APHY</name>
<dbReference type="Proteomes" id="UP000006352">
    <property type="component" value="Unassembled WGS sequence"/>
</dbReference>
<gene>
    <name evidence="1" type="ORF">FIBRA_05707</name>
</gene>
<dbReference type="HOGENOM" id="CLU_021164_0_0_1"/>
<dbReference type="STRING" id="599839.J4IAV5"/>
<evidence type="ECO:0000313" key="2">
    <source>
        <dbReference type="Proteomes" id="UP000006352"/>
    </source>
</evidence>